<dbReference type="InParanoid" id="F0S1A0"/>
<evidence type="ECO:0000313" key="1">
    <source>
        <dbReference type="EMBL" id="ADY72831.1"/>
    </source>
</evidence>
<dbReference type="AlphaFoldDB" id="F0S1A0"/>
<keyword evidence="2" id="KW-1185">Reference proteome</keyword>
<proteinExistence type="predicted"/>
<dbReference type="PROSITE" id="PS51257">
    <property type="entry name" value="PROKAR_LIPOPROTEIN"/>
    <property type="match status" value="1"/>
</dbReference>
<sequence length="173" mass="20259">MTIKYFILSLFSIFIICGCNSNDDITLITNDKYLLIPLKAANFCGYFQKNKIGIQMDSVENEKALVRFINFSKYNSIITDKKTTNYILSNSKSWIKLCMIAIEKTPNTPEIKTKFYLLVKKTLLNNKKKIVTLIKGWNQGVYLLKDPFFYDFLLKEEGLKYSRNKKFILCIER</sequence>
<dbReference type="STRING" id="868864.Dester_0174"/>
<dbReference type="Proteomes" id="UP000007102">
    <property type="component" value="Chromosome"/>
</dbReference>
<dbReference type="HOGENOM" id="CLU_1577743_0_0_0"/>
<gene>
    <name evidence="1" type="ordered locus">Dester_0174</name>
</gene>
<dbReference type="KEGG" id="dte:Dester_0174"/>
<dbReference type="eggNOG" id="ENOG5034BQ3">
    <property type="taxonomic scope" value="Bacteria"/>
</dbReference>
<reference evidence="2" key="2">
    <citation type="submission" date="2011-02" db="EMBL/GenBank/DDBJ databases">
        <title>The complete genome of Desulfurobacterium thermolithotrophum DSM 11699.</title>
        <authorList>
            <consortium name="US DOE Joint Genome Institute (JGI-PGF)"/>
            <person name="Lucas S."/>
            <person name="Copeland A."/>
            <person name="Lapidus A."/>
            <person name="Bruce D."/>
            <person name="Goodwin L."/>
            <person name="Pitluck S."/>
            <person name="Kyrpides N."/>
            <person name="Mavromatis K."/>
            <person name="Pagani I."/>
            <person name="Ivanova N."/>
            <person name="Mikhailova N."/>
            <person name="Daligault H."/>
            <person name="Detter J.C."/>
            <person name="Tapia R."/>
            <person name="Han C."/>
            <person name="Land M."/>
            <person name="Hauser L."/>
            <person name="Markowitz V."/>
            <person name="Cheng J.-F."/>
            <person name="Hugenholtz P."/>
            <person name="Woyke T."/>
            <person name="Wu D."/>
            <person name="Spring S."/>
            <person name="Brambilla E."/>
            <person name="Klenk H.-P."/>
            <person name="Eisen J.A."/>
        </authorList>
    </citation>
    <scope>NUCLEOTIDE SEQUENCE [LARGE SCALE GENOMIC DNA]</scope>
    <source>
        <strain evidence="2">DSM 11699 / BSA</strain>
    </source>
</reference>
<name>F0S1A0_DESTD</name>
<organism evidence="1 2">
    <name type="scientific">Desulfurobacterium thermolithotrophum (strain DSM 11699 / BSA)</name>
    <dbReference type="NCBI Taxonomy" id="868864"/>
    <lineage>
        <taxon>Bacteria</taxon>
        <taxon>Pseudomonadati</taxon>
        <taxon>Aquificota</taxon>
        <taxon>Aquificia</taxon>
        <taxon>Desulfurobacteriales</taxon>
        <taxon>Desulfurobacteriaceae</taxon>
        <taxon>Desulfurobacterium</taxon>
    </lineage>
</organism>
<evidence type="ECO:0000313" key="2">
    <source>
        <dbReference type="Proteomes" id="UP000007102"/>
    </source>
</evidence>
<evidence type="ECO:0008006" key="3">
    <source>
        <dbReference type="Google" id="ProtNLM"/>
    </source>
</evidence>
<protein>
    <recommendedName>
        <fullName evidence="3">Lipoprotein</fullName>
    </recommendedName>
</protein>
<reference evidence="1 2" key="1">
    <citation type="journal article" date="2011" name="Stand. Genomic Sci.">
        <title>Complete genome sequence of the thermophilic sulfur-reducer Desulfurobacterium thermolithotrophum type strain (BSA(T)) from a deep-sea hydrothermal vent.</title>
        <authorList>
            <person name="Goker M."/>
            <person name="Daligault H."/>
            <person name="Mwirichia R."/>
            <person name="Lapidus A."/>
            <person name="Lucas S."/>
            <person name="Deshpande S."/>
            <person name="Pagani I."/>
            <person name="Tapia R."/>
            <person name="Cheng J.F."/>
            <person name="Goodwin L."/>
            <person name="Pitluck S."/>
            <person name="Liolios K."/>
            <person name="Ivanova N."/>
            <person name="Mavromatis K."/>
            <person name="Mikhailova N."/>
            <person name="Pati A."/>
            <person name="Chen A."/>
            <person name="Palaniappan K."/>
            <person name="Han C."/>
            <person name="Land M."/>
            <person name="Hauser L."/>
            <person name="Pan C."/>
            <person name="Brambilla E.M."/>
            <person name="Rohde M."/>
            <person name="Spring S."/>
            <person name="Sikorski J."/>
            <person name="Wirth R."/>
            <person name="Detter J.C."/>
            <person name="Woyke T."/>
            <person name="Bristow J."/>
            <person name="Eisen J.A."/>
            <person name="Markowitz V."/>
            <person name="Hugenholtz P."/>
            <person name="Kyrpides N.C."/>
            <person name="Klenk H.P."/>
        </authorList>
    </citation>
    <scope>NUCLEOTIDE SEQUENCE [LARGE SCALE GENOMIC DNA]</scope>
    <source>
        <strain evidence="2">DSM 11699 / BSA</strain>
    </source>
</reference>
<accession>F0S1A0</accession>
<dbReference type="EMBL" id="CP002543">
    <property type="protein sequence ID" value="ADY72831.1"/>
    <property type="molecule type" value="Genomic_DNA"/>
</dbReference>